<dbReference type="GO" id="GO:0016592">
    <property type="term" value="C:mediator complex"/>
    <property type="evidence" value="ECO:0007669"/>
    <property type="project" value="InterPro"/>
</dbReference>
<evidence type="ECO:0000256" key="4">
    <source>
        <dbReference type="ARBA" id="ARBA00023015"/>
    </source>
</evidence>
<dbReference type="InterPro" id="IPR019258">
    <property type="entry name" value="Mediator_Med4"/>
</dbReference>
<keyword evidence="11" id="KW-1185">Reference proteome</keyword>
<feature type="non-terminal residue" evidence="10">
    <location>
        <position position="1"/>
    </location>
</feature>
<dbReference type="Pfam" id="PF10018">
    <property type="entry name" value="Med4"/>
    <property type="match status" value="1"/>
</dbReference>
<evidence type="ECO:0000256" key="8">
    <source>
        <dbReference type="RuleBase" id="RU364141"/>
    </source>
</evidence>
<feature type="region of interest" description="Disordered" evidence="9">
    <location>
        <begin position="236"/>
        <end position="312"/>
    </location>
</feature>
<keyword evidence="6 8" id="KW-0539">Nucleus</keyword>
<evidence type="ECO:0000256" key="1">
    <source>
        <dbReference type="ARBA" id="ARBA00004123"/>
    </source>
</evidence>
<keyword evidence="8" id="KW-0010">Activator</keyword>
<evidence type="ECO:0000256" key="6">
    <source>
        <dbReference type="ARBA" id="ARBA00023242"/>
    </source>
</evidence>
<reference evidence="10 11" key="1">
    <citation type="submission" date="2018-05" db="EMBL/GenBank/DDBJ databases">
        <title>Draft genome sequence of Scytalidium lignicola DSM 105466, a ubiquitous saprotrophic fungus.</title>
        <authorList>
            <person name="Buettner E."/>
            <person name="Gebauer A.M."/>
            <person name="Hofrichter M."/>
            <person name="Liers C."/>
            <person name="Kellner H."/>
        </authorList>
    </citation>
    <scope>NUCLEOTIDE SEQUENCE [LARGE SCALE GENOMIC DNA]</scope>
    <source>
        <strain evidence="10 11">DSM 105466</strain>
    </source>
</reference>
<name>A0A3E2H0X1_SCYLI</name>
<feature type="compositionally biased region" description="Low complexity" evidence="9">
    <location>
        <begin position="179"/>
        <end position="194"/>
    </location>
</feature>
<evidence type="ECO:0000256" key="3">
    <source>
        <dbReference type="ARBA" id="ARBA00020629"/>
    </source>
</evidence>
<dbReference type="PANTHER" id="PTHR13208">
    <property type="entry name" value="MEDIATOR OF RNA POLYMERASE II TRANSCRIPTION SUBUNIT 4"/>
    <property type="match status" value="1"/>
</dbReference>
<keyword evidence="5 8" id="KW-0804">Transcription</keyword>
<dbReference type="GO" id="GO:0070847">
    <property type="term" value="C:core mediator complex"/>
    <property type="evidence" value="ECO:0007669"/>
    <property type="project" value="TreeGrafter"/>
</dbReference>
<dbReference type="OMA" id="WPLEDKI"/>
<evidence type="ECO:0000256" key="5">
    <source>
        <dbReference type="ARBA" id="ARBA00023163"/>
    </source>
</evidence>
<accession>A0A3E2H0X1</accession>
<dbReference type="AlphaFoldDB" id="A0A3E2H0X1"/>
<feature type="region of interest" description="Disordered" evidence="9">
    <location>
        <begin position="129"/>
        <end position="195"/>
    </location>
</feature>
<evidence type="ECO:0000256" key="9">
    <source>
        <dbReference type="SAM" id="MobiDB-lite"/>
    </source>
</evidence>
<gene>
    <name evidence="8" type="primary">MED4</name>
    <name evidence="10" type="ORF">B7463_g9299</name>
</gene>
<sequence>MEKYIDSRFDRVEKALATLINSISTYNPSPALANDLVAADLELSQGLEKLATHQHNYAKIQSLRATSNALDAQIRETLTLLTETRATLISTPSTTFSEHTNPVSYAELLSYARMISKFTLPSTYRDIETGATDGSGPATAAMGNTPKDGRLETHANGTGTPTLAANGIERPSSAMDIDSSTQAQAQASQATTTSLPNEISQWLNPTADLPFIPWPNEESIRRGALAVLQDLQDRGIDPATYDPAKMAEQEEERRLAAEEEERQKEEKAKAVEEARRLEMERRASDRQPASGDVKREEKPKVFQLETFDEDDD</sequence>
<proteinExistence type="inferred from homology"/>
<evidence type="ECO:0000256" key="7">
    <source>
        <dbReference type="ARBA" id="ARBA00031257"/>
    </source>
</evidence>
<evidence type="ECO:0000313" key="10">
    <source>
        <dbReference type="EMBL" id="RFU27035.1"/>
    </source>
</evidence>
<evidence type="ECO:0000256" key="2">
    <source>
        <dbReference type="ARBA" id="ARBA00009626"/>
    </source>
</evidence>
<comment type="subunit">
    <text evidence="8">Component of the Mediator complex.</text>
</comment>
<keyword evidence="4 8" id="KW-0805">Transcription regulation</keyword>
<dbReference type="GO" id="GO:0003712">
    <property type="term" value="F:transcription coregulator activity"/>
    <property type="evidence" value="ECO:0007669"/>
    <property type="project" value="InterPro"/>
</dbReference>
<comment type="similarity">
    <text evidence="2 8">Belongs to the Mediator complex subunit 4 family.</text>
</comment>
<dbReference type="OrthoDB" id="1929813at2759"/>
<dbReference type="PANTHER" id="PTHR13208:SF2">
    <property type="entry name" value="MEDIATOR OF RNA POLYMERASE II TRANSCRIPTION SUBUNIT 4"/>
    <property type="match status" value="1"/>
</dbReference>
<dbReference type="STRING" id="5539.A0A3E2H0X1"/>
<dbReference type="EMBL" id="NCSJ02000227">
    <property type="protein sequence ID" value="RFU27035.1"/>
    <property type="molecule type" value="Genomic_DNA"/>
</dbReference>
<evidence type="ECO:0000313" key="11">
    <source>
        <dbReference type="Proteomes" id="UP000258309"/>
    </source>
</evidence>
<comment type="subcellular location">
    <subcellularLocation>
        <location evidence="1 8">Nucleus</location>
    </subcellularLocation>
</comment>
<protein>
    <recommendedName>
        <fullName evidence="3 8">Mediator of RNA polymerase II transcription subunit 4</fullName>
    </recommendedName>
    <alternativeName>
        <fullName evidence="7 8">Mediator complex subunit 4</fullName>
    </alternativeName>
</protein>
<comment type="caution">
    <text evidence="10">The sequence shown here is derived from an EMBL/GenBank/DDBJ whole genome shotgun (WGS) entry which is preliminary data.</text>
</comment>
<organism evidence="10 11">
    <name type="scientific">Scytalidium lignicola</name>
    <name type="common">Hyphomycete</name>
    <dbReference type="NCBI Taxonomy" id="5539"/>
    <lineage>
        <taxon>Eukaryota</taxon>
        <taxon>Fungi</taxon>
        <taxon>Dikarya</taxon>
        <taxon>Ascomycota</taxon>
        <taxon>Pezizomycotina</taxon>
        <taxon>Leotiomycetes</taxon>
        <taxon>Leotiomycetes incertae sedis</taxon>
        <taxon>Scytalidium</taxon>
    </lineage>
</organism>
<feature type="non-terminal residue" evidence="10">
    <location>
        <position position="312"/>
    </location>
</feature>
<feature type="compositionally biased region" description="Basic and acidic residues" evidence="9">
    <location>
        <begin position="245"/>
        <end position="285"/>
    </location>
</feature>
<comment type="function">
    <text evidence="8">Component of the Mediator complex, a coactivator involved in the regulated transcription of nearly all RNA polymerase II-dependent genes. Mediator functions as a bridge to convey information from gene-specific regulatory proteins to the basal RNA polymerase II transcription machinery. Mediator is recruited to promoters by direct interactions with regulatory proteins and serves as a scaffold for the assembly of a functional preinitiation complex with RNA polymerase II and the general transcription factors.</text>
</comment>
<dbReference type="Proteomes" id="UP000258309">
    <property type="component" value="Unassembled WGS sequence"/>
</dbReference>
<dbReference type="GO" id="GO:0006357">
    <property type="term" value="P:regulation of transcription by RNA polymerase II"/>
    <property type="evidence" value="ECO:0007669"/>
    <property type="project" value="InterPro"/>
</dbReference>